<accession>A0A4Y2TS37</accession>
<dbReference type="Proteomes" id="UP000499080">
    <property type="component" value="Unassembled WGS sequence"/>
</dbReference>
<dbReference type="AlphaFoldDB" id="A0A4Y2TS37"/>
<sequence>AARYWSIGDITKRVDPICMQLQFEILPDAVMTPQTTIPPRSTSPPPQRPCYRPVRWNLVKKIPQQKPIRLILQFRWNASCSRILRYLSRAQNFDQPPTESPTETQVSTGSPSAAPAILYSKEIQKITVRNKIQNST</sequence>
<proteinExistence type="predicted"/>
<protein>
    <submittedName>
        <fullName evidence="2">Uncharacterized protein</fullName>
    </submittedName>
</protein>
<evidence type="ECO:0000313" key="3">
    <source>
        <dbReference type="Proteomes" id="UP000499080"/>
    </source>
</evidence>
<keyword evidence="3" id="KW-1185">Reference proteome</keyword>
<evidence type="ECO:0000256" key="1">
    <source>
        <dbReference type="SAM" id="MobiDB-lite"/>
    </source>
</evidence>
<gene>
    <name evidence="2" type="ORF">AVEN_246151_1</name>
</gene>
<reference evidence="2 3" key="1">
    <citation type="journal article" date="2019" name="Sci. Rep.">
        <title>Orb-weaving spider Araneus ventricosus genome elucidates the spidroin gene catalogue.</title>
        <authorList>
            <person name="Kono N."/>
            <person name="Nakamura H."/>
            <person name="Ohtoshi R."/>
            <person name="Moran D.A.P."/>
            <person name="Shinohara A."/>
            <person name="Yoshida Y."/>
            <person name="Fujiwara M."/>
            <person name="Mori M."/>
            <person name="Tomita M."/>
            <person name="Arakawa K."/>
        </authorList>
    </citation>
    <scope>NUCLEOTIDE SEQUENCE [LARGE SCALE GENOMIC DNA]</scope>
</reference>
<comment type="caution">
    <text evidence="2">The sequence shown here is derived from an EMBL/GenBank/DDBJ whole genome shotgun (WGS) entry which is preliminary data.</text>
</comment>
<organism evidence="2 3">
    <name type="scientific">Araneus ventricosus</name>
    <name type="common">Orbweaver spider</name>
    <name type="synonym">Epeira ventricosa</name>
    <dbReference type="NCBI Taxonomy" id="182803"/>
    <lineage>
        <taxon>Eukaryota</taxon>
        <taxon>Metazoa</taxon>
        <taxon>Ecdysozoa</taxon>
        <taxon>Arthropoda</taxon>
        <taxon>Chelicerata</taxon>
        <taxon>Arachnida</taxon>
        <taxon>Araneae</taxon>
        <taxon>Araneomorphae</taxon>
        <taxon>Entelegynae</taxon>
        <taxon>Araneoidea</taxon>
        <taxon>Araneidae</taxon>
        <taxon>Araneus</taxon>
    </lineage>
</organism>
<name>A0A4Y2TS37_ARAVE</name>
<feature type="non-terminal residue" evidence="2">
    <location>
        <position position="1"/>
    </location>
</feature>
<feature type="region of interest" description="Disordered" evidence="1">
    <location>
        <begin position="91"/>
        <end position="112"/>
    </location>
</feature>
<dbReference type="EMBL" id="BGPR01030148">
    <property type="protein sequence ID" value="GBO02484.1"/>
    <property type="molecule type" value="Genomic_DNA"/>
</dbReference>
<evidence type="ECO:0000313" key="2">
    <source>
        <dbReference type="EMBL" id="GBO02484.1"/>
    </source>
</evidence>
<feature type="compositionally biased region" description="Polar residues" evidence="1">
    <location>
        <begin position="91"/>
        <end position="111"/>
    </location>
</feature>